<keyword evidence="1" id="KW-0521">NADP</keyword>
<dbReference type="SUPFAM" id="SSF51735">
    <property type="entry name" value="NAD(P)-binding Rossmann-fold domains"/>
    <property type="match status" value="1"/>
</dbReference>
<evidence type="ECO:0000256" key="3">
    <source>
        <dbReference type="RuleBase" id="RU000363"/>
    </source>
</evidence>
<evidence type="ECO:0000256" key="1">
    <source>
        <dbReference type="ARBA" id="ARBA00022857"/>
    </source>
</evidence>
<sequence length="232" mass="23898">MLAQHSSEIALITGATSALGGEFARQLAPFCKSMILVARPGAELGELAETLRAPGREVQVIAADLSQPLAVAELMEAIRQRGPVTLLVNHGDLVSTGEFARSDLDAQQAMVALHCQSTPALSRGVLPFMRAAGGGAIINVAATVALAPAPQLAVYSASMAFLAAFTRSLAQELVDDNIAVQCFCPAPELGCVEAVASSLAALSAEPPSTIVVPGDTQRQELGAALQKMIADL</sequence>
<dbReference type="RefSeq" id="WP_168450609.1">
    <property type="nucleotide sequence ID" value="NZ_JAAWWK010000004.1"/>
</dbReference>
<organism evidence="4 5">
    <name type="scientific">Spongiibacter thalassae</name>
    <dbReference type="NCBI Taxonomy" id="2721624"/>
    <lineage>
        <taxon>Bacteria</taxon>
        <taxon>Pseudomonadati</taxon>
        <taxon>Pseudomonadota</taxon>
        <taxon>Gammaproteobacteria</taxon>
        <taxon>Cellvibrionales</taxon>
        <taxon>Spongiibacteraceae</taxon>
        <taxon>Spongiibacter</taxon>
    </lineage>
</organism>
<dbReference type="InterPro" id="IPR036291">
    <property type="entry name" value="NAD(P)-bd_dom_sf"/>
</dbReference>
<comment type="caution">
    <text evidence="4">The sequence shown here is derived from an EMBL/GenBank/DDBJ whole genome shotgun (WGS) entry which is preliminary data.</text>
</comment>
<dbReference type="Proteomes" id="UP000765845">
    <property type="component" value="Unassembled WGS sequence"/>
</dbReference>
<proteinExistence type="inferred from homology"/>
<dbReference type="InterPro" id="IPR002347">
    <property type="entry name" value="SDR_fam"/>
</dbReference>
<accession>A0ABX1GFU0</accession>
<evidence type="ECO:0000313" key="5">
    <source>
        <dbReference type="Proteomes" id="UP000765845"/>
    </source>
</evidence>
<protein>
    <submittedName>
        <fullName evidence="4">SDR family NAD(P)-dependent oxidoreductase</fullName>
    </submittedName>
</protein>
<evidence type="ECO:0000256" key="2">
    <source>
        <dbReference type="ARBA" id="ARBA00023002"/>
    </source>
</evidence>
<evidence type="ECO:0000313" key="4">
    <source>
        <dbReference type="EMBL" id="NKI18077.1"/>
    </source>
</evidence>
<dbReference type="PRINTS" id="PR00081">
    <property type="entry name" value="GDHRDH"/>
</dbReference>
<dbReference type="EMBL" id="JAAWWK010000004">
    <property type="protein sequence ID" value="NKI18077.1"/>
    <property type="molecule type" value="Genomic_DNA"/>
</dbReference>
<dbReference type="PANTHER" id="PTHR43086:SF2">
    <property type="entry name" value="HYDROXYSTEROID DEHYDROGENASE-LIKE PROTEIN 1"/>
    <property type="match status" value="1"/>
</dbReference>
<keyword evidence="5" id="KW-1185">Reference proteome</keyword>
<dbReference type="PRINTS" id="PR00080">
    <property type="entry name" value="SDRFAMILY"/>
</dbReference>
<dbReference type="Pfam" id="PF00106">
    <property type="entry name" value="adh_short"/>
    <property type="match status" value="1"/>
</dbReference>
<gene>
    <name evidence="4" type="ORF">HCU74_11745</name>
</gene>
<reference evidence="4 5" key="1">
    <citation type="submission" date="2020-04" db="EMBL/GenBank/DDBJ databases">
        <authorList>
            <person name="Yoon J."/>
        </authorList>
    </citation>
    <scope>NUCLEOTIDE SEQUENCE [LARGE SCALE GENOMIC DNA]</scope>
    <source>
        <strain evidence="4 5">KMU-166</strain>
    </source>
</reference>
<dbReference type="PANTHER" id="PTHR43086">
    <property type="entry name" value="VERY-LONG-CHAIN 3-OXOOACYL-COA REDUCTASE"/>
    <property type="match status" value="1"/>
</dbReference>
<name>A0ABX1GFU0_9GAMM</name>
<keyword evidence="2" id="KW-0560">Oxidoreductase</keyword>
<comment type="similarity">
    <text evidence="3">Belongs to the short-chain dehydrogenases/reductases (SDR) family.</text>
</comment>
<dbReference type="Gene3D" id="3.40.50.720">
    <property type="entry name" value="NAD(P)-binding Rossmann-like Domain"/>
    <property type="match status" value="1"/>
</dbReference>